<evidence type="ECO:0000313" key="2">
    <source>
        <dbReference type="Proteomes" id="UP000316621"/>
    </source>
</evidence>
<evidence type="ECO:0000313" key="1">
    <source>
        <dbReference type="EMBL" id="RZC51593.1"/>
    </source>
</evidence>
<dbReference type="PANTHER" id="PTHR33070">
    <property type="entry name" value="OS06G0725500 PROTEIN"/>
    <property type="match status" value="1"/>
</dbReference>
<organism evidence="1 2">
    <name type="scientific">Papaver somniferum</name>
    <name type="common">Opium poppy</name>
    <dbReference type="NCBI Taxonomy" id="3469"/>
    <lineage>
        <taxon>Eukaryota</taxon>
        <taxon>Viridiplantae</taxon>
        <taxon>Streptophyta</taxon>
        <taxon>Embryophyta</taxon>
        <taxon>Tracheophyta</taxon>
        <taxon>Spermatophyta</taxon>
        <taxon>Magnoliopsida</taxon>
        <taxon>Ranunculales</taxon>
        <taxon>Papaveraceae</taxon>
        <taxon>Papaveroideae</taxon>
        <taxon>Papaver</taxon>
    </lineage>
</organism>
<dbReference type="Pfam" id="PF03087">
    <property type="entry name" value="BPS1"/>
    <property type="match status" value="3"/>
</dbReference>
<protein>
    <submittedName>
        <fullName evidence="1">Uncharacterized protein</fullName>
    </submittedName>
</protein>
<reference evidence="1 2" key="1">
    <citation type="journal article" date="2018" name="Science">
        <title>The opium poppy genome and morphinan production.</title>
        <authorList>
            <person name="Guo L."/>
            <person name="Winzer T."/>
            <person name="Yang X."/>
            <person name="Li Y."/>
            <person name="Ning Z."/>
            <person name="He Z."/>
            <person name="Teodor R."/>
            <person name="Lu Y."/>
            <person name="Bowser T.A."/>
            <person name="Graham I.A."/>
            <person name="Ye K."/>
        </authorList>
    </citation>
    <scope>NUCLEOTIDE SEQUENCE [LARGE SCALE GENOMIC DNA]</scope>
    <source>
        <strain evidence="2">cv. HN1</strain>
        <tissue evidence="1">Leaves</tissue>
    </source>
</reference>
<dbReference type="GO" id="GO:0048367">
    <property type="term" value="P:shoot system development"/>
    <property type="evidence" value="ECO:0007669"/>
    <property type="project" value="InterPro"/>
</dbReference>
<dbReference type="OMA" id="CEREHED"/>
<dbReference type="InterPro" id="IPR004320">
    <property type="entry name" value="BPS1_pln"/>
</dbReference>
<sequence>MLLDVCATIKDVLSMMKQSAQDLQSSIRRRSNEFDTYMISRKKICKVIQKCLSDLKKNTIKKNDVVANILAEVEAITLAVPDQEPIEEQLSKLRSSDLTSSISNNLVALKDFYECVEDFLSTEDAKYIDAVLDRSVMLLDVCATIKDVLSMMKQSSQDLQSSIRRQSNEFDAYMISRKKVCKIIQKCLSDLKKNTNKNNDVVADILTEVEAITLAVFESVLSFLSAPKQRSLVSKLTTKSATQQVVNEVTKVDVTLKSKVIEAKEKQRSLVSKLTSKIAIQQVVNEVTKVDVALKSKVIEAQEVQMPLAALEMSLQDLEDGLESMASSNKTFHARSISLPTTSYPLTLVVEEQLCRLRSSELATSSSSISNNLAGLKDLYESVEDLLSNHDVKCLDTVLDGSITLLDVCSTIKDVLSQMKQSVQDLQSSTRKCSIEIDTYMTSRKKVTKVIRKCLTDLKRTANKKNDLVADVSLLKKVEATTLEVSESILSFVSEPKQNRYLISKLMSAKGEAQQISEVMKIDIALKSKEVEVKDVQKPLKAVEMNLQDIEDGLESVFRCLIKNRVSLLNILNQ</sequence>
<keyword evidence="2" id="KW-1185">Reference proteome</keyword>
<accession>A0A4Y7IRU3</accession>
<dbReference type="Gramene" id="RZC51593">
    <property type="protein sequence ID" value="RZC51593"/>
    <property type="gene ID" value="C5167_020010"/>
</dbReference>
<dbReference type="GO" id="GO:0048364">
    <property type="term" value="P:root development"/>
    <property type="evidence" value="ECO:0007669"/>
    <property type="project" value="InterPro"/>
</dbReference>
<gene>
    <name evidence="1" type="ORF">C5167_020010</name>
</gene>
<dbReference type="AlphaFoldDB" id="A0A4Y7IRU3"/>
<proteinExistence type="predicted"/>
<dbReference type="PANTHER" id="PTHR33070:SF120">
    <property type="entry name" value="EXPRESSED PROTEIN"/>
    <property type="match status" value="1"/>
</dbReference>
<dbReference type="Proteomes" id="UP000316621">
    <property type="component" value="Chromosome 2"/>
</dbReference>
<dbReference type="EMBL" id="CM010716">
    <property type="protein sequence ID" value="RZC51593.1"/>
    <property type="molecule type" value="Genomic_DNA"/>
</dbReference>
<name>A0A4Y7IRU3_PAPSO</name>